<feature type="signal peptide" evidence="2">
    <location>
        <begin position="1"/>
        <end position="22"/>
    </location>
</feature>
<feature type="chain" id="PRO_5018225805" evidence="2">
    <location>
        <begin position="23"/>
        <end position="817"/>
    </location>
</feature>
<evidence type="ECO:0000313" key="4">
    <source>
        <dbReference type="Proteomes" id="UP000269276"/>
    </source>
</evidence>
<dbReference type="OrthoDB" id="3944128at2759"/>
<feature type="region of interest" description="Disordered" evidence="1">
    <location>
        <begin position="707"/>
        <end position="777"/>
    </location>
</feature>
<feature type="compositionally biased region" description="Polar residues" evidence="1">
    <location>
        <begin position="462"/>
        <end position="478"/>
    </location>
</feature>
<sequence>MHSYCALLAWMLAVALPFHAYASMGSYIRAGLAYSDANTTASTTTLGRPSRRPTFAGFRPKNDTNDFAALSKCAASWSSYNAFTSTDVTYPLTTSTSIQHTHTHLTQGTGAVYTTRDGIPVASGSFQPTKVIKSQITITSSTTEYAPSTQHPASFNATPSCPSIKPKKCSSLYSAYLSSLGLPSNASIPAITPAPTNSPPCPQYYFRPSSSCSYYQDNVDSSCYISGQSVQVFYFPPNTANGSDVPTSITSAVVQEYAPGITFTSPSIYLSFDYLSGQRLLPASQSTCVTCGPEYEGCETYGVGGGNALEYQGTSIAGALLTLAPEDVSTLLVSYGPAAATSAANAIASGGADYANAIGNVIGVLDVMPQRLDLNALVHPAPTDYYLRPEGAPGCSLLYPQPECGTIFEGRHRPILSVPSQVSILQGEWATCNPAIYGVYDPPVALTKTSVLQGPEYPGRPSTENDSGNGGHHQTSYEAASANRPTPPTPHMTDSGPQPTQDVHQSSPSDDAQGGDPYTFHPPHIEHSALSLAVPGPPYHTIANPEKPTQESEVDDDGQDGSQPTATNPPDASADQPEQGTKITESGRTFTLSREGPDAACINGATVTRDGSAATVDGQTISANADFVAVGTRKISWDALGRAAVAQHTATLTDGDSEVPVVQVSTASGVYVVGSSVRLTAGGAATVLGSETLSAVSDGVVRGGSTITLGSSTDAISTSDDDGSGDTTRTSQPTTTALGSSAQSTTASGRSTAGQAEASATTTSGSGSAMRYSPTGRRSHGSYISMYIVSEIQSQEGKVALGQTQKGLLPESHSLSF</sequence>
<accession>A0A3M7DUU8</accession>
<name>A0A3M7DUU8_HORWE</name>
<organism evidence="3 4">
    <name type="scientific">Hortaea werneckii</name>
    <name type="common">Black yeast</name>
    <name type="synonym">Cladosporium werneckii</name>
    <dbReference type="NCBI Taxonomy" id="91943"/>
    <lineage>
        <taxon>Eukaryota</taxon>
        <taxon>Fungi</taxon>
        <taxon>Dikarya</taxon>
        <taxon>Ascomycota</taxon>
        <taxon>Pezizomycotina</taxon>
        <taxon>Dothideomycetes</taxon>
        <taxon>Dothideomycetidae</taxon>
        <taxon>Mycosphaerellales</taxon>
        <taxon>Teratosphaeriaceae</taxon>
        <taxon>Hortaea</taxon>
    </lineage>
</organism>
<evidence type="ECO:0000256" key="1">
    <source>
        <dbReference type="SAM" id="MobiDB-lite"/>
    </source>
</evidence>
<feature type="compositionally biased region" description="Polar residues" evidence="1">
    <location>
        <begin position="732"/>
        <end position="750"/>
    </location>
</feature>
<keyword evidence="2" id="KW-0732">Signal</keyword>
<dbReference type="EMBL" id="QWIP01000247">
    <property type="protein sequence ID" value="RMY68108.1"/>
    <property type="molecule type" value="Genomic_DNA"/>
</dbReference>
<comment type="caution">
    <text evidence="3">The sequence shown here is derived from an EMBL/GenBank/DDBJ whole genome shotgun (WGS) entry which is preliminary data.</text>
</comment>
<gene>
    <name evidence="3" type="ORF">D0863_07346</name>
</gene>
<evidence type="ECO:0000256" key="2">
    <source>
        <dbReference type="SAM" id="SignalP"/>
    </source>
</evidence>
<reference evidence="3 4" key="1">
    <citation type="journal article" date="2018" name="BMC Genomics">
        <title>Genomic evidence for intraspecific hybridization in a clonal and extremely halotolerant yeast.</title>
        <authorList>
            <person name="Gostincar C."/>
            <person name="Stajich J.E."/>
            <person name="Zupancic J."/>
            <person name="Zalar P."/>
            <person name="Gunde-Cimerman N."/>
        </authorList>
    </citation>
    <scope>NUCLEOTIDE SEQUENCE [LARGE SCALE GENOMIC DNA]</scope>
    <source>
        <strain evidence="3 4">EXF-2682</strain>
    </source>
</reference>
<dbReference type="Proteomes" id="UP000269276">
    <property type="component" value="Unassembled WGS sequence"/>
</dbReference>
<feature type="region of interest" description="Disordered" evidence="1">
    <location>
        <begin position="451"/>
        <end position="582"/>
    </location>
</feature>
<feature type="compositionally biased region" description="Polar residues" evidence="1">
    <location>
        <begin position="560"/>
        <end position="582"/>
    </location>
</feature>
<feature type="compositionally biased region" description="Low complexity" evidence="1">
    <location>
        <begin position="751"/>
        <end position="769"/>
    </location>
</feature>
<feature type="compositionally biased region" description="Polar residues" evidence="1">
    <location>
        <begin position="495"/>
        <end position="510"/>
    </location>
</feature>
<dbReference type="AlphaFoldDB" id="A0A3M7DUU8"/>
<proteinExistence type="predicted"/>
<protein>
    <submittedName>
        <fullName evidence="3">Uncharacterized protein</fullName>
    </submittedName>
</protein>
<evidence type="ECO:0000313" key="3">
    <source>
        <dbReference type="EMBL" id="RMY68108.1"/>
    </source>
</evidence>